<dbReference type="EMBL" id="JAOYOD010000001">
    <property type="protein sequence ID" value="MCV9386346.1"/>
    <property type="molecule type" value="Genomic_DNA"/>
</dbReference>
<dbReference type="Pfam" id="PF12969">
    <property type="entry name" value="DUF3857"/>
    <property type="match status" value="1"/>
</dbReference>
<feature type="domain" description="DUF3857" evidence="1">
    <location>
        <begin position="65"/>
        <end position="214"/>
    </location>
</feature>
<comment type="caution">
    <text evidence="2">The sequence shown here is derived from an EMBL/GenBank/DDBJ whole genome shotgun (WGS) entry which is preliminary data.</text>
</comment>
<evidence type="ECO:0000259" key="1">
    <source>
        <dbReference type="Pfam" id="PF12969"/>
    </source>
</evidence>
<name>A0ABT3CRL1_9BACT</name>
<protein>
    <submittedName>
        <fullName evidence="2">DUF3857 domain-containing protein</fullName>
    </submittedName>
</protein>
<reference evidence="2 3" key="1">
    <citation type="submission" date="2022-10" db="EMBL/GenBank/DDBJ databases">
        <title>Comparative genomics and taxonomic characterization of three novel marine species of genus Reichenbachiella exhibiting antioxidant and polysaccharide degradation activities.</title>
        <authorList>
            <person name="Muhammad N."/>
            <person name="Lee Y.-J."/>
            <person name="Ko J."/>
            <person name="Kim S.-G."/>
        </authorList>
    </citation>
    <scope>NUCLEOTIDE SEQUENCE [LARGE SCALE GENOMIC DNA]</scope>
    <source>
        <strain evidence="2 3">ABR2-5</strain>
    </source>
</reference>
<dbReference type="Gene3D" id="2.60.40.3140">
    <property type="match status" value="1"/>
</dbReference>
<gene>
    <name evidence="2" type="ORF">N7U62_06700</name>
</gene>
<sequence>MLQRFSLLIILLFSFVLVQAQSEWEKNRKPYDLAVDEQEYPLYYMYRAVHYDYKYDDKGSFVCDITYHEIAKVNNEEALQSKNKIYIPMTNVIDVLDIQSRTISASGKTTSLDQNDVKEVKDETKDSGYRIFAVEGAEIGSEIEYRYVKRVNGSVFENLNIQFPYPVKQFDFGLRCPENMEFEFQTINDSLSVQQVDTSETVNEYELSMESIPEFVSEEFSGGEAMEKRIDFKLAYNSNAGRKRLNTYPDAGKRIYESAIDYSKSETKLLKKLLDENNPSNLSAIDRFRLLEHVVKNKYYADKNAPADLEFLLTNGTAHERAFLKLFVGIAKQLGVDYEIVVTSDRTQTRFNEDFDSWSYLNDFLMYLPKTKQYMSPSAVNCRLGLIPGELTATYALFIKPTKIQDFVYPVTRVDYIPEQNYLTDQNNLDIKVQISDDFSSTKVQVDQAFVGNQAGFLKSAISWMDQERKDQMLDEMVRYISQEAKIEKVEVSELNDNYDAWMEPFVISAAFDTEGFIERAGPNFILKVGELIGPQSQLYQEKERKFPVENVSNRSYFREIVVDLPKGYSIQNLESINMNDVVREGDRVIYQFVSSYEIKDNQLYIEISEYYNQIYFPLNRFEEFRKVINAAADWNKVSLIFKRSS</sequence>
<evidence type="ECO:0000313" key="3">
    <source>
        <dbReference type="Proteomes" id="UP001300692"/>
    </source>
</evidence>
<accession>A0ABT3CRL1</accession>
<proteinExistence type="predicted"/>
<organism evidence="2 3">
    <name type="scientific">Reichenbachiella ulvae</name>
    <dbReference type="NCBI Taxonomy" id="2980104"/>
    <lineage>
        <taxon>Bacteria</taxon>
        <taxon>Pseudomonadati</taxon>
        <taxon>Bacteroidota</taxon>
        <taxon>Cytophagia</taxon>
        <taxon>Cytophagales</taxon>
        <taxon>Reichenbachiellaceae</taxon>
        <taxon>Reichenbachiella</taxon>
    </lineage>
</organism>
<evidence type="ECO:0000313" key="2">
    <source>
        <dbReference type="EMBL" id="MCV9386346.1"/>
    </source>
</evidence>
<keyword evidence="3" id="KW-1185">Reference proteome</keyword>
<dbReference type="InterPro" id="IPR024618">
    <property type="entry name" value="DUF3857"/>
</dbReference>
<dbReference type="RefSeq" id="WP_264137128.1">
    <property type="nucleotide sequence ID" value="NZ_JAOYOD010000001.1"/>
</dbReference>
<dbReference type="Proteomes" id="UP001300692">
    <property type="component" value="Unassembled WGS sequence"/>
</dbReference>